<dbReference type="EMBL" id="JAAQQR010000006">
    <property type="protein sequence ID" value="NID05987.1"/>
    <property type="molecule type" value="Genomic_DNA"/>
</dbReference>
<keyword evidence="2" id="KW-1185">Reference proteome</keyword>
<evidence type="ECO:0000313" key="2">
    <source>
        <dbReference type="Proteomes" id="UP001429601"/>
    </source>
</evidence>
<organism evidence="1 2">
    <name type="scientific">Luteibacter jiangsuensis</name>
    <dbReference type="NCBI Taxonomy" id="637577"/>
    <lineage>
        <taxon>Bacteria</taxon>
        <taxon>Pseudomonadati</taxon>
        <taxon>Pseudomonadota</taxon>
        <taxon>Gammaproteobacteria</taxon>
        <taxon>Lysobacterales</taxon>
        <taxon>Rhodanobacteraceae</taxon>
        <taxon>Luteibacter</taxon>
    </lineage>
</organism>
<gene>
    <name evidence="1" type="ORF">HBF26_13895</name>
</gene>
<evidence type="ECO:0000313" key="1">
    <source>
        <dbReference type="EMBL" id="NID05987.1"/>
    </source>
</evidence>
<proteinExistence type="predicted"/>
<protein>
    <submittedName>
        <fullName evidence="1">Uncharacterized protein</fullName>
    </submittedName>
</protein>
<sequence length="115" mass="12259">MGSPFLHMGLPPMSDLESNSSHLDHIFPPDDVVTGALDQVERAVCGGEFAAASTGLVIVAGLAMALNNLPAAGKAYRLKYLLEAWPDRKADIDYLLAELRLDLGSRVKPVPFPGS</sequence>
<dbReference type="RefSeq" id="WP_167127625.1">
    <property type="nucleotide sequence ID" value="NZ_JAAQQR010000006.1"/>
</dbReference>
<reference evidence="1 2" key="1">
    <citation type="journal article" date="2011" name="Curr. Microbiol.">
        <title>Luteibacter jiangsuensis sp. nov.: a methamidophos-degrading bacterium isolated from a methamidophos-manufacturing factory.</title>
        <authorList>
            <person name="Wang L."/>
            <person name="Wang G.L."/>
            <person name="Li S.P."/>
            <person name="Jiang J.D."/>
        </authorList>
    </citation>
    <scope>NUCLEOTIDE SEQUENCE [LARGE SCALE GENOMIC DNA]</scope>
    <source>
        <strain evidence="1 2">CGMCC 1.10133</strain>
    </source>
</reference>
<name>A0ABX0Q8M6_9GAMM</name>
<comment type="caution">
    <text evidence="1">The sequence shown here is derived from an EMBL/GenBank/DDBJ whole genome shotgun (WGS) entry which is preliminary data.</text>
</comment>
<dbReference type="Proteomes" id="UP001429601">
    <property type="component" value="Unassembled WGS sequence"/>
</dbReference>
<accession>A0ABX0Q8M6</accession>